<evidence type="ECO:0008006" key="2">
    <source>
        <dbReference type="Google" id="ProtNLM"/>
    </source>
</evidence>
<accession>A0A382P167</accession>
<sequence>MKHIVVCVGDTHCGSTVGLCPPEGLELDDEGLYLPSKAQLWLWNNWEEAWAKIKSVKRKNRKAKLHLILNGDLIDGDHHRTTQIATGLTGVHMRCAMESLRVPLALKPQSIHVLRGTPSHVGRAGGSEEGIARALSAEGWKVIGDPDTGNKSSYSRLIQIGPVLFDIKHHGRMGRRAHTKGPYIRWFAQDIFFNYMMDYEEPPDVAVRSHFHQFADSGRIHKVRTRAVALPAWQLATEYVHRVAESLADIGLVWFEIDDDDYNMKKVLYKPNRPTTVEV</sequence>
<dbReference type="EMBL" id="UINC01103730">
    <property type="protein sequence ID" value="SVC66335.1"/>
    <property type="molecule type" value="Genomic_DNA"/>
</dbReference>
<evidence type="ECO:0000313" key="1">
    <source>
        <dbReference type="EMBL" id="SVC66335.1"/>
    </source>
</evidence>
<dbReference type="AlphaFoldDB" id="A0A382P167"/>
<name>A0A382P167_9ZZZZ</name>
<organism evidence="1">
    <name type="scientific">marine metagenome</name>
    <dbReference type="NCBI Taxonomy" id="408172"/>
    <lineage>
        <taxon>unclassified sequences</taxon>
        <taxon>metagenomes</taxon>
        <taxon>ecological metagenomes</taxon>
    </lineage>
</organism>
<gene>
    <name evidence="1" type="ORF">METZ01_LOCUS319189</name>
</gene>
<reference evidence="1" key="1">
    <citation type="submission" date="2018-05" db="EMBL/GenBank/DDBJ databases">
        <authorList>
            <person name="Lanie J.A."/>
            <person name="Ng W.-L."/>
            <person name="Kazmierczak K.M."/>
            <person name="Andrzejewski T.M."/>
            <person name="Davidsen T.M."/>
            <person name="Wayne K.J."/>
            <person name="Tettelin H."/>
            <person name="Glass J.I."/>
            <person name="Rusch D."/>
            <person name="Podicherti R."/>
            <person name="Tsui H.-C.T."/>
            <person name="Winkler M.E."/>
        </authorList>
    </citation>
    <scope>NUCLEOTIDE SEQUENCE</scope>
</reference>
<proteinExistence type="predicted"/>
<protein>
    <recommendedName>
        <fullName evidence="2">Calcineurin-like phosphoesterase domain-containing protein</fullName>
    </recommendedName>
</protein>